<feature type="transmembrane region" description="Helical" evidence="1">
    <location>
        <begin position="263"/>
        <end position="291"/>
    </location>
</feature>
<evidence type="ECO:0000313" key="2">
    <source>
        <dbReference type="EMBL" id="QWF71692.1"/>
    </source>
</evidence>
<feature type="transmembrane region" description="Helical" evidence="1">
    <location>
        <begin position="89"/>
        <end position="109"/>
    </location>
</feature>
<dbReference type="Proteomes" id="UP000676649">
    <property type="component" value="Chromosome"/>
</dbReference>
<feature type="transmembrane region" description="Helical" evidence="1">
    <location>
        <begin position="417"/>
        <end position="435"/>
    </location>
</feature>
<dbReference type="AlphaFoldDB" id="A0A975MPN8"/>
<accession>A0A975MPN8</accession>
<keyword evidence="1" id="KW-1133">Transmembrane helix</keyword>
<keyword evidence="3" id="KW-1185">Reference proteome</keyword>
<feature type="transmembrane region" description="Helical" evidence="1">
    <location>
        <begin position="471"/>
        <end position="488"/>
    </location>
</feature>
<gene>
    <name evidence="2" type="ORF">KEF85_04230</name>
</gene>
<evidence type="ECO:0000256" key="1">
    <source>
        <dbReference type="SAM" id="Phobius"/>
    </source>
</evidence>
<sequence>MLIYKQDRSAQTFDRYKTYAIILLGTVMGAMFGIISSKGDVLMISMMASLLIGTFLVLRPAWMVWIIFTLGILVIGLVPLYLRSLETKAGWGVSILGFVVLFMALYRVATDDRAKQHTPAFIWLSLVFFVYSIVVSIIGFYTIDQFATCFKRYFQMLGLMFALCWLPFEQKQFRSWLKFFIISALLQFPFALFELLVWVPIRKGMQNSSPGMVPMDVVAGTFGSSYDGGGNSGEMSAFQVIVVGFLLSRYMQNILAFPKMIWLVLAVLSPLMIAETKAVIVMLPLMILGLYYREFIARPHVGIMILLVGTLLTAILGMAYMEITNQTMDAMIDDTMKYNVGETGYGEYSLNRTTAITFWYDQQGWHDPMSLFFGNGLGAAHIAPKGAWGSSAMRFPGYGIGLTTVTILLWEMGFLGFLLYLSIYIAAWRTAAVLYQQSHLAWVRADAAAIQAAIVVFFFHMFYTMGLVEVVVFQIVSMGMFGYLAWMYRQHIRSALEPW</sequence>
<dbReference type="RefSeq" id="WP_215583474.1">
    <property type="nucleotide sequence ID" value="NZ_CP073754.1"/>
</dbReference>
<organism evidence="2 3">
    <name type="scientific">Methylomonas paludis</name>
    <dbReference type="NCBI Taxonomy" id="1173101"/>
    <lineage>
        <taxon>Bacteria</taxon>
        <taxon>Pseudomonadati</taxon>
        <taxon>Pseudomonadota</taxon>
        <taxon>Gammaproteobacteria</taxon>
        <taxon>Methylococcales</taxon>
        <taxon>Methylococcaceae</taxon>
        <taxon>Methylomonas</taxon>
    </lineage>
</organism>
<feature type="transmembrane region" description="Helical" evidence="1">
    <location>
        <begin position="303"/>
        <end position="321"/>
    </location>
</feature>
<proteinExistence type="predicted"/>
<feature type="transmembrane region" description="Helical" evidence="1">
    <location>
        <begin position="16"/>
        <end position="35"/>
    </location>
</feature>
<keyword evidence="1" id="KW-0812">Transmembrane</keyword>
<feature type="transmembrane region" description="Helical" evidence="1">
    <location>
        <begin position="121"/>
        <end position="141"/>
    </location>
</feature>
<dbReference type="KEGG" id="mpad:KEF85_04230"/>
<feature type="transmembrane region" description="Helical" evidence="1">
    <location>
        <begin position="447"/>
        <end position="465"/>
    </location>
</feature>
<feature type="transmembrane region" description="Helical" evidence="1">
    <location>
        <begin position="65"/>
        <end position="83"/>
    </location>
</feature>
<reference evidence="2" key="1">
    <citation type="submission" date="2021-04" db="EMBL/GenBank/DDBJ databases">
        <title>Draft genome sequence data of methanotrophic Methylovulum sp. strain S1L and Methylomonas sp. strain S2AM isolated from boreal lake water columns.</title>
        <authorList>
            <person name="Rissanen A.J."/>
            <person name="Mangayil R."/>
            <person name="Svenning M.M."/>
            <person name="Khanongnuch R."/>
        </authorList>
    </citation>
    <scope>NUCLEOTIDE SEQUENCE</scope>
    <source>
        <strain evidence="2">S2AM</strain>
    </source>
</reference>
<feature type="transmembrane region" description="Helical" evidence="1">
    <location>
        <begin position="180"/>
        <end position="201"/>
    </location>
</feature>
<protein>
    <submittedName>
        <fullName evidence="2">Uncharacterized protein</fullName>
    </submittedName>
</protein>
<keyword evidence="1" id="KW-0472">Membrane</keyword>
<dbReference type="EMBL" id="CP073754">
    <property type="protein sequence ID" value="QWF71692.1"/>
    <property type="molecule type" value="Genomic_DNA"/>
</dbReference>
<evidence type="ECO:0000313" key="3">
    <source>
        <dbReference type="Proteomes" id="UP000676649"/>
    </source>
</evidence>
<name>A0A975MPN8_9GAMM</name>